<evidence type="ECO:0008006" key="3">
    <source>
        <dbReference type="Google" id="ProtNLM"/>
    </source>
</evidence>
<reference evidence="1" key="1">
    <citation type="submission" date="2020-12" db="EMBL/GenBank/DDBJ databases">
        <title>Metabolic potential, ecology and presence of endohyphal bacteria is reflected in genomic diversity of Mucoromycotina.</title>
        <authorList>
            <person name="Muszewska A."/>
            <person name="Okrasinska A."/>
            <person name="Steczkiewicz K."/>
            <person name="Drgas O."/>
            <person name="Orlowska M."/>
            <person name="Perlinska-Lenart U."/>
            <person name="Aleksandrzak-Piekarczyk T."/>
            <person name="Szatraj K."/>
            <person name="Zielenkiewicz U."/>
            <person name="Pilsyk S."/>
            <person name="Malc E."/>
            <person name="Mieczkowski P."/>
            <person name="Kruszewska J.S."/>
            <person name="Biernat P."/>
            <person name="Pawlowska J."/>
        </authorList>
    </citation>
    <scope>NUCLEOTIDE SEQUENCE</scope>
    <source>
        <strain evidence="1">WA0000017839</strain>
    </source>
</reference>
<dbReference type="InterPro" id="IPR036691">
    <property type="entry name" value="Endo/exonu/phosph_ase_sf"/>
</dbReference>
<keyword evidence="2" id="KW-1185">Reference proteome</keyword>
<dbReference type="Gene3D" id="3.60.10.10">
    <property type="entry name" value="Endonuclease/exonuclease/phosphatase"/>
    <property type="match status" value="1"/>
</dbReference>
<dbReference type="SUPFAM" id="SSF56219">
    <property type="entry name" value="DNase I-like"/>
    <property type="match status" value="1"/>
</dbReference>
<comment type="caution">
    <text evidence="1">The sequence shown here is derived from an EMBL/GenBank/DDBJ whole genome shotgun (WGS) entry which is preliminary data.</text>
</comment>
<accession>A0A8H7QHV0</accession>
<dbReference type="Proteomes" id="UP000603453">
    <property type="component" value="Unassembled WGS sequence"/>
</dbReference>
<organism evidence="1 2">
    <name type="scientific">Mucor saturninus</name>
    <dbReference type="NCBI Taxonomy" id="64648"/>
    <lineage>
        <taxon>Eukaryota</taxon>
        <taxon>Fungi</taxon>
        <taxon>Fungi incertae sedis</taxon>
        <taxon>Mucoromycota</taxon>
        <taxon>Mucoromycotina</taxon>
        <taxon>Mucoromycetes</taxon>
        <taxon>Mucorales</taxon>
        <taxon>Mucorineae</taxon>
        <taxon>Mucoraceae</taxon>
        <taxon>Mucor</taxon>
    </lineage>
</organism>
<gene>
    <name evidence="1" type="ORF">INT47_010577</name>
</gene>
<name>A0A8H7QHV0_9FUNG</name>
<protein>
    <recommendedName>
        <fullName evidence="3">Endonuclease/exonuclease/phosphatase domain-containing protein</fullName>
    </recommendedName>
</protein>
<proteinExistence type="predicted"/>
<dbReference type="AlphaFoldDB" id="A0A8H7QHV0"/>
<feature type="non-terminal residue" evidence="1">
    <location>
        <position position="1"/>
    </location>
</feature>
<dbReference type="EMBL" id="JAEPRD010000356">
    <property type="protein sequence ID" value="KAG2191761.1"/>
    <property type="molecule type" value="Genomic_DNA"/>
</dbReference>
<evidence type="ECO:0000313" key="2">
    <source>
        <dbReference type="Proteomes" id="UP000603453"/>
    </source>
</evidence>
<sequence>VVSKYCAIVCLNSGLYLDDTAVSFDERCVVGSVMDLQHNVLCRVASIYVPAQFSDRPLFLNNFLSLPFFSDMYTAPWVIMGDLNKNLHNMKVTSHSNVSSWYDWMRNYLVNCFPAGLPTHTQGNSRTTIDYVFGHRSLATRLVNGMIRKVPSVYTDHCLLSIDLVPAHVDIGPGCWRFNPTLLDDADFLILLDQTVELFYVSIVCVDTPGNGSHSGPIPAQVIWESLKALLKCCAQNFTRNAKSTCKNKLASSCGSDRSRSSSSATPSVSLKLNELDRKIDLQIQKETRQYMLRSATRWHENGERNNKYFYRVIKERQSKQTIESPKCSTTGSILVNSDDIIREARGFYKALYTPDLIDDAAVHSLLASILDNVVLSLDDSEFLTEPIVMDTLQDLIRHTPLGKSPGLDGLPFEIYKYLFKTSEPFRIMLLGILRVFSSKKICKAYGIKADSVRVLSS</sequence>
<evidence type="ECO:0000313" key="1">
    <source>
        <dbReference type="EMBL" id="KAG2191761.1"/>
    </source>
</evidence>
<dbReference type="OrthoDB" id="2282763at2759"/>